<dbReference type="InterPro" id="IPR015946">
    <property type="entry name" value="KH_dom-like_a/b"/>
</dbReference>
<dbReference type="Proteomes" id="UP000434850">
    <property type="component" value="Unassembled WGS sequence"/>
</dbReference>
<dbReference type="InterPro" id="IPR052707">
    <property type="entry name" value="OsmC_Ohr_Peroxiredoxin"/>
</dbReference>
<dbReference type="InterPro" id="IPR003718">
    <property type="entry name" value="OsmC/Ohr_fam"/>
</dbReference>
<dbReference type="PANTHER" id="PTHR42830">
    <property type="entry name" value="OSMOTICALLY INDUCIBLE FAMILY PROTEIN"/>
    <property type="match status" value="1"/>
</dbReference>
<dbReference type="SUPFAM" id="SSF82784">
    <property type="entry name" value="OsmC-like"/>
    <property type="match status" value="1"/>
</dbReference>
<dbReference type="RefSeq" id="WP_157539879.1">
    <property type="nucleotide sequence ID" value="NZ_WQLA01000001.1"/>
</dbReference>
<gene>
    <name evidence="2" type="ORF">GO816_03105</name>
</gene>
<sequence length="140" mass="14773">MKRTATAHWNGTLKDGSGHLTTQSTTLNQTQYSFKTRFESGVGTNPEELLAAAHAGCFTMAVGAALTQQGFQPGDLDTAAVLDLDMANLAVTGIHLEIKATAIDGVSEDQFKAVAEDAKKNCIISKALSVPFTLNVIYGV</sequence>
<dbReference type="GO" id="GO:0006979">
    <property type="term" value="P:response to oxidative stress"/>
    <property type="evidence" value="ECO:0007669"/>
    <property type="project" value="InterPro"/>
</dbReference>
<dbReference type="InterPro" id="IPR019904">
    <property type="entry name" value="Peroxiredoxin_OsmC"/>
</dbReference>
<dbReference type="EMBL" id="WQLA01000001">
    <property type="protein sequence ID" value="MVN90105.1"/>
    <property type="molecule type" value="Genomic_DNA"/>
</dbReference>
<name>A0A6I4I4L7_9SPHI</name>
<feature type="region of interest" description="Disordered" evidence="1">
    <location>
        <begin position="1"/>
        <end position="22"/>
    </location>
</feature>
<dbReference type="Gene3D" id="3.30.300.20">
    <property type="match status" value="1"/>
</dbReference>
<dbReference type="AlphaFoldDB" id="A0A6I4I4L7"/>
<evidence type="ECO:0000313" key="3">
    <source>
        <dbReference type="Proteomes" id="UP000434850"/>
    </source>
</evidence>
<evidence type="ECO:0000256" key="1">
    <source>
        <dbReference type="SAM" id="MobiDB-lite"/>
    </source>
</evidence>
<comment type="caution">
    <text evidence="2">The sequence shown here is derived from an EMBL/GenBank/DDBJ whole genome shotgun (WGS) entry which is preliminary data.</text>
</comment>
<reference evidence="2 3" key="1">
    <citation type="submission" date="2019-12" db="EMBL/GenBank/DDBJ databases">
        <title>Mucilaginibacter sp. HME9299 genome sequencing and assembly.</title>
        <authorList>
            <person name="Kang H."/>
            <person name="Kim H."/>
            <person name="Joh K."/>
        </authorList>
    </citation>
    <scope>NUCLEOTIDE SEQUENCE [LARGE SCALE GENOMIC DNA]</scope>
    <source>
        <strain evidence="2 3">HME9299</strain>
    </source>
</reference>
<accession>A0A6I4I4L7</accession>
<dbReference type="InterPro" id="IPR036102">
    <property type="entry name" value="OsmC/Ohrsf"/>
</dbReference>
<dbReference type="Pfam" id="PF02566">
    <property type="entry name" value="OsmC"/>
    <property type="match status" value="1"/>
</dbReference>
<dbReference type="GO" id="GO:0004601">
    <property type="term" value="F:peroxidase activity"/>
    <property type="evidence" value="ECO:0007669"/>
    <property type="project" value="InterPro"/>
</dbReference>
<protein>
    <submittedName>
        <fullName evidence="2">OsmC family peroxiredoxin</fullName>
    </submittedName>
</protein>
<proteinExistence type="predicted"/>
<dbReference type="NCBIfam" id="TIGR03562">
    <property type="entry name" value="osmo_induc_OsmC"/>
    <property type="match status" value="1"/>
</dbReference>
<dbReference type="PANTHER" id="PTHR42830:SF1">
    <property type="entry name" value="OSMOTICALLY INDUCIBLE FAMILY PROTEIN"/>
    <property type="match status" value="1"/>
</dbReference>
<organism evidence="2 3">
    <name type="scientific">Mucilaginibacter aquatilis</name>
    <dbReference type="NCBI Taxonomy" id="1517760"/>
    <lineage>
        <taxon>Bacteria</taxon>
        <taxon>Pseudomonadati</taxon>
        <taxon>Bacteroidota</taxon>
        <taxon>Sphingobacteriia</taxon>
        <taxon>Sphingobacteriales</taxon>
        <taxon>Sphingobacteriaceae</taxon>
        <taxon>Mucilaginibacter</taxon>
    </lineage>
</organism>
<dbReference type="OrthoDB" id="9807532at2"/>
<evidence type="ECO:0000313" key="2">
    <source>
        <dbReference type="EMBL" id="MVN90105.1"/>
    </source>
</evidence>
<keyword evidence="3" id="KW-1185">Reference proteome</keyword>